<protein>
    <submittedName>
        <fullName evidence="2">Transcriptional regulator</fullName>
    </submittedName>
</protein>
<accession>A0ABN1ZAK8</accession>
<dbReference type="InterPro" id="IPR027395">
    <property type="entry name" value="WH_DNA-bd_dom"/>
</dbReference>
<evidence type="ECO:0000313" key="2">
    <source>
        <dbReference type="EMBL" id="GAA1492272.1"/>
    </source>
</evidence>
<reference evidence="2 3" key="1">
    <citation type="journal article" date="2019" name="Int. J. Syst. Evol. Microbiol.">
        <title>The Global Catalogue of Microorganisms (GCM) 10K type strain sequencing project: providing services to taxonomists for standard genome sequencing and annotation.</title>
        <authorList>
            <consortium name="The Broad Institute Genomics Platform"/>
            <consortium name="The Broad Institute Genome Sequencing Center for Infectious Disease"/>
            <person name="Wu L."/>
            <person name="Ma J."/>
        </authorList>
    </citation>
    <scope>NUCLEOTIDE SEQUENCE [LARGE SCALE GENOMIC DNA]</scope>
    <source>
        <strain evidence="2 3">JCM 12140</strain>
    </source>
</reference>
<dbReference type="Proteomes" id="UP001501742">
    <property type="component" value="Unassembled WGS sequence"/>
</dbReference>
<evidence type="ECO:0000313" key="3">
    <source>
        <dbReference type="Proteomes" id="UP001501742"/>
    </source>
</evidence>
<dbReference type="RefSeq" id="WP_204608622.1">
    <property type="nucleotide sequence ID" value="NZ_BAAAJX010000002.1"/>
</dbReference>
<name>A0ABN1ZAK8_9MICO</name>
<dbReference type="PANTHER" id="PTHR37318">
    <property type="entry name" value="BSL7504 PROTEIN"/>
    <property type="match status" value="1"/>
</dbReference>
<proteinExistence type="predicted"/>
<dbReference type="InterPro" id="IPR036390">
    <property type="entry name" value="WH_DNA-bd_sf"/>
</dbReference>
<dbReference type="Gene3D" id="1.10.10.10">
    <property type="entry name" value="Winged helix-like DNA-binding domain superfamily/Winged helix DNA-binding domain"/>
    <property type="match status" value="1"/>
</dbReference>
<comment type="caution">
    <text evidence="2">The sequence shown here is derived from an EMBL/GenBank/DDBJ whole genome shotgun (WGS) entry which is preliminary data.</text>
</comment>
<sequence length="105" mass="11220">MTTTPTTDRGSDGGGAFDEVVHAPNRLQICAFLEPLDQAEFSVVRDVLGASDSVTSKHVKVLQDAGYLTVRKPTGKGRVKTWLALTPEGRTAYRGHVAALRALLG</sequence>
<dbReference type="Pfam" id="PF13601">
    <property type="entry name" value="HTH_34"/>
    <property type="match status" value="1"/>
</dbReference>
<gene>
    <name evidence="2" type="ORF">GCM10009627_06180</name>
</gene>
<organism evidence="2 3">
    <name type="scientific">Curtobacterium herbarum</name>
    <dbReference type="NCBI Taxonomy" id="150122"/>
    <lineage>
        <taxon>Bacteria</taxon>
        <taxon>Bacillati</taxon>
        <taxon>Actinomycetota</taxon>
        <taxon>Actinomycetes</taxon>
        <taxon>Micrococcales</taxon>
        <taxon>Microbacteriaceae</taxon>
        <taxon>Curtobacterium</taxon>
    </lineage>
</organism>
<dbReference type="InterPro" id="IPR036388">
    <property type="entry name" value="WH-like_DNA-bd_sf"/>
</dbReference>
<dbReference type="EMBL" id="BAAAJX010000002">
    <property type="protein sequence ID" value="GAA1492272.1"/>
    <property type="molecule type" value="Genomic_DNA"/>
</dbReference>
<feature type="domain" description="Winged helix DNA-binding" evidence="1">
    <location>
        <begin position="26"/>
        <end position="103"/>
    </location>
</feature>
<dbReference type="SUPFAM" id="SSF46785">
    <property type="entry name" value="Winged helix' DNA-binding domain"/>
    <property type="match status" value="1"/>
</dbReference>
<keyword evidence="3" id="KW-1185">Reference proteome</keyword>
<dbReference type="PANTHER" id="PTHR37318:SF1">
    <property type="entry name" value="BSL7504 PROTEIN"/>
    <property type="match status" value="1"/>
</dbReference>
<evidence type="ECO:0000259" key="1">
    <source>
        <dbReference type="Pfam" id="PF13601"/>
    </source>
</evidence>